<protein>
    <recommendedName>
        <fullName evidence="1">Transposase IS4-like domain-containing protein</fullName>
    </recommendedName>
</protein>
<evidence type="ECO:0000313" key="3">
    <source>
        <dbReference type="Proteomes" id="UP000070400"/>
    </source>
</evidence>
<dbReference type="GO" id="GO:0006313">
    <property type="term" value="P:DNA transposition"/>
    <property type="evidence" value="ECO:0007669"/>
    <property type="project" value="InterPro"/>
</dbReference>
<organism evidence="2 3">
    <name type="scientific">candidate division MSBL1 archaeon SCGC-AAA261D19</name>
    <dbReference type="NCBI Taxonomy" id="1698273"/>
    <lineage>
        <taxon>Archaea</taxon>
        <taxon>Methanobacteriati</taxon>
        <taxon>Methanobacteriota</taxon>
        <taxon>candidate division MSBL1</taxon>
    </lineage>
</organism>
<dbReference type="SUPFAM" id="SSF53098">
    <property type="entry name" value="Ribonuclease H-like"/>
    <property type="match status" value="1"/>
</dbReference>
<name>A0A133V6F6_9EURY</name>
<dbReference type="InterPro" id="IPR002559">
    <property type="entry name" value="Transposase_11"/>
</dbReference>
<gene>
    <name evidence="2" type="ORF">AKJ43_02605</name>
</gene>
<dbReference type="Pfam" id="PF01609">
    <property type="entry name" value="DDE_Tnp_1"/>
    <property type="match status" value="1"/>
</dbReference>
<dbReference type="Proteomes" id="UP000070400">
    <property type="component" value="Unassembled WGS sequence"/>
</dbReference>
<evidence type="ECO:0000259" key="1">
    <source>
        <dbReference type="Pfam" id="PF01609"/>
    </source>
</evidence>
<dbReference type="PANTHER" id="PTHR33252">
    <property type="entry name" value="THIRD ORF IN TRANSPOSON ISC1160"/>
    <property type="match status" value="1"/>
</dbReference>
<dbReference type="AlphaFoldDB" id="A0A133V6F6"/>
<evidence type="ECO:0000313" key="2">
    <source>
        <dbReference type="EMBL" id="KXB02029.1"/>
    </source>
</evidence>
<dbReference type="InterPro" id="IPR012337">
    <property type="entry name" value="RNaseH-like_sf"/>
</dbReference>
<reference evidence="2 3" key="1">
    <citation type="journal article" date="2016" name="Sci. Rep.">
        <title>Metabolic traits of an uncultured archaeal lineage -MSBL1- from brine pools of the Red Sea.</title>
        <authorList>
            <person name="Mwirichia R."/>
            <person name="Alam I."/>
            <person name="Rashid M."/>
            <person name="Vinu M."/>
            <person name="Ba-Alawi W."/>
            <person name="Anthony Kamau A."/>
            <person name="Kamanda Ngugi D."/>
            <person name="Goker M."/>
            <person name="Klenk H.P."/>
            <person name="Bajic V."/>
            <person name="Stingl U."/>
        </authorList>
    </citation>
    <scope>NUCLEOTIDE SEQUENCE [LARGE SCALE GENOMIC DNA]</scope>
    <source>
        <strain evidence="2">SCGC-AAA261D19</strain>
    </source>
</reference>
<comment type="caution">
    <text evidence="2">The sequence shown here is derived from an EMBL/GenBank/DDBJ whole genome shotgun (WGS) entry which is preliminary data.</text>
</comment>
<proteinExistence type="predicted"/>
<dbReference type="GO" id="GO:0004803">
    <property type="term" value="F:transposase activity"/>
    <property type="evidence" value="ECO:0007669"/>
    <property type="project" value="InterPro"/>
</dbReference>
<accession>A0A133V6F6</accession>
<dbReference type="GO" id="GO:0003677">
    <property type="term" value="F:DNA binding"/>
    <property type="evidence" value="ECO:0007669"/>
    <property type="project" value="InterPro"/>
</dbReference>
<keyword evidence="3" id="KW-1185">Reference proteome</keyword>
<sequence>MSGRIIKDVATLFHPSYNSIYDSYDLAHKIIRICKDNSSAERQTRPSPDVILRRLHQVDEAQFWGVLTGLNEFLLRNILLPEDPMIAIDFKIFPYYGGEQPSLVSDPRLPETNLGIKLAVLSVVERGKTFTLRVRQVGPLESEVSVLTEMLDYAGKLFDPKVVLLDRGFYSVPVIRELRSRNLSFIMAVRRTSPIKELLKGFRRRETPAEVDYTVHGEEGEEDVRLVFTERETEKGAKVHPFITNLDTGPERVSKLYGWRWRIETNNREFGKFLPFTTSPSMKIRRIYFALSMILYNFWIVVRGGKDLPRAYEFKKILEESLKEILKGIRRRPRPPPAAQMFRR</sequence>
<dbReference type="EMBL" id="LHXX01000028">
    <property type="protein sequence ID" value="KXB02029.1"/>
    <property type="molecule type" value="Genomic_DNA"/>
</dbReference>
<dbReference type="PANTHER" id="PTHR33252:SF2">
    <property type="entry name" value="TRANSPOSASE IS4-LIKE DOMAIN-CONTAINING PROTEIN"/>
    <property type="match status" value="1"/>
</dbReference>
<feature type="domain" description="Transposase IS4-like" evidence="1">
    <location>
        <begin position="147"/>
        <end position="273"/>
    </location>
</feature>